<evidence type="ECO:0000313" key="7">
    <source>
        <dbReference type="Proteomes" id="UP000663929"/>
    </source>
</evidence>
<dbReference type="EMBL" id="CP071793">
    <property type="protein sequence ID" value="QTD48834.1"/>
    <property type="molecule type" value="Genomic_DNA"/>
</dbReference>
<dbReference type="CDD" id="cd08422">
    <property type="entry name" value="PBP2_CrgA_like"/>
    <property type="match status" value="1"/>
</dbReference>
<comment type="similarity">
    <text evidence="1">Belongs to the LysR transcriptional regulatory family.</text>
</comment>
<dbReference type="Gene3D" id="3.40.190.290">
    <property type="match status" value="1"/>
</dbReference>
<dbReference type="FunFam" id="1.10.10.10:FF:000001">
    <property type="entry name" value="LysR family transcriptional regulator"/>
    <property type="match status" value="1"/>
</dbReference>
<dbReference type="SUPFAM" id="SSF46785">
    <property type="entry name" value="Winged helix' DNA-binding domain"/>
    <property type="match status" value="1"/>
</dbReference>
<reference evidence="6" key="1">
    <citation type="submission" date="2021-03" db="EMBL/GenBank/DDBJ databases">
        <title>Acanthopleuribacteraceae sp. M133.</title>
        <authorList>
            <person name="Wang G."/>
        </authorList>
    </citation>
    <scope>NUCLEOTIDE SEQUENCE</scope>
    <source>
        <strain evidence="6">M133</strain>
    </source>
</reference>
<evidence type="ECO:0000256" key="4">
    <source>
        <dbReference type="ARBA" id="ARBA00023163"/>
    </source>
</evidence>
<dbReference type="InterPro" id="IPR005119">
    <property type="entry name" value="LysR_subst-bd"/>
</dbReference>
<keyword evidence="3" id="KW-0238">DNA-binding</keyword>
<feature type="domain" description="HTH lysR-type" evidence="5">
    <location>
        <begin position="1"/>
        <end position="59"/>
    </location>
</feature>
<dbReference type="PANTHER" id="PTHR30537:SF68">
    <property type="entry name" value="TRANSCRIPTIONAL REGULATOR-RELATED"/>
    <property type="match status" value="1"/>
</dbReference>
<keyword evidence="2" id="KW-0805">Transcription regulation</keyword>
<dbReference type="AlphaFoldDB" id="A0A8A4TI18"/>
<dbReference type="PROSITE" id="PS50931">
    <property type="entry name" value="HTH_LYSR"/>
    <property type="match status" value="1"/>
</dbReference>
<evidence type="ECO:0000256" key="2">
    <source>
        <dbReference type="ARBA" id="ARBA00023015"/>
    </source>
</evidence>
<dbReference type="GO" id="GO:0003700">
    <property type="term" value="F:DNA-binding transcription factor activity"/>
    <property type="evidence" value="ECO:0007669"/>
    <property type="project" value="InterPro"/>
</dbReference>
<evidence type="ECO:0000313" key="6">
    <source>
        <dbReference type="EMBL" id="QTD48834.1"/>
    </source>
</evidence>
<keyword evidence="4" id="KW-0804">Transcription</keyword>
<dbReference type="InterPro" id="IPR036388">
    <property type="entry name" value="WH-like_DNA-bd_sf"/>
</dbReference>
<dbReference type="Pfam" id="PF03466">
    <property type="entry name" value="LysR_substrate"/>
    <property type="match status" value="1"/>
</dbReference>
<organism evidence="6 7">
    <name type="scientific">Sulfidibacter corallicola</name>
    <dbReference type="NCBI Taxonomy" id="2818388"/>
    <lineage>
        <taxon>Bacteria</taxon>
        <taxon>Pseudomonadati</taxon>
        <taxon>Acidobacteriota</taxon>
        <taxon>Holophagae</taxon>
        <taxon>Acanthopleuribacterales</taxon>
        <taxon>Acanthopleuribacteraceae</taxon>
        <taxon>Sulfidibacter</taxon>
    </lineage>
</organism>
<keyword evidence="7" id="KW-1185">Reference proteome</keyword>
<dbReference type="KEGG" id="scor:J3U87_24900"/>
<dbReference type="Pfam" id="PF00126">
    <property type="entry name" value="HTH_1"/>
    <property type="match status" value="1"/>
</dbReference>
<sequence>MNDLNDMLIFAKVAELSGISPAARALRMPKSKVSRRMATLEEALGVRLLERSTRSVHLTEAGQIYYRHCKRIVEEANSARESLSQLLETPRGHLRINASVAIGQHLLGPHLGEFLAKYPEIELEVHLENRRVDLIAEGYDAVVRLGDLGDSALINTRLGGDRAALFAAPAYLARAGTPRILADLAGHRFLVMGDSPKYNQWVLVDGDGRQETVEVVPFAVLNDLTMIRQLAIDGGGIAMLPSYLSREPVRSGDLVRILSPWCSPTFWFYAVYPSHRGATLKLKAWLDFYRDKLMG</sequence>
<proteinExistence type="inferred from homology"/>
<dbReference type="GO" id="GO:0006351">
    <property type="term" value="P:DNA-templated transcription"/>
    <property type="evidence" value="ECO:0007669"/>
    <property type="project" value="TreeGrafter"/>
</dbReference>
<evidence type="ECO:0000256" key="3">
    <source>
        <dbReference type="ARBA" id="ARBA00023125"/>
    </source>
</evidence>
<dbReference type="PANTHER" id="PTHR30537">
    <property type="entry name" value="HTH-TYPE TRANSCRIPTIONAL REGULATOR"/>
    <property type="match status" value="1"/>
</dbReference>
<dbReference type="GO" id="GO:0043565">
    <property type="term" value="F:sequence-specific DNA binding"/>
    <property type="evidence" value="ECO:0007669"/>
    <property type="project" value="TreeGrafter"/>
</dbReference>
<accession>A0A8A4TI18</accession>
<dbReference type="RefSeq" id="WP_237378484.1">
    <property type="nucleotide sequence ID" value="NZ_CP071793.1"/>
</dbReference>
<dbReference type="InterPro" id="IPR036390">
    <property type="entry name" value="WH_DNA-bd_sf"/>
</dbReference>
<name>A0A8A4TI18_SULCO</name>
<gene>
    <name evidence="6" type="ORF">J3U87_24900</name>
</gene>
<dbReference type="Gene3D" id="1.10.10.10">
    <property type="entry name" value="Winged helix-like DNA-binding domain superfamily/Winged helix DNA-binding domain"/>
    <property type="match status" value="1"/>
</dbReference>
<evidence type="ECO:0000256" key="1">
    <source>
        <dbReference type="ARBA" id="ARBA00009437"/>
    </source>
</evidence>
<dbReference type="SUPFAM" id="SSF53850">
    <property type="entry name" value="Periplasmic binding protein-like II"/>
    <property type="match status" value="1"/>
</dbReference>
<dbReference type="InterPro" id="IPR000847">
    <property type="entry name" value="LysR_HTH_N"/>
</dbReference>
<evidence type="ECO:0000259" key="5">
    <source>
        <dbReference type="PROSITE" id="PS50931"/>
    </source>
</evidence>
<dbReference type="Proteomes" id="UP000663929">
    <property type="component" value="Chromosome"/>
</dbReference>
<dbReference type="InterPro" id="IPR058163">
    <property type="entry name" value="LysR-type_TF_proteobact-type"/>
</dbReference>
<protein>
    <submittedName>
        <fullName evidence="6">LysR family transcriptional regulator</fullName>
    </submittedName>
</protein>